<dbReference type="AlphaFoldDB" id="A0A2B7XVS0"/>
<evidence type="ECO:0000313" key="1">
    <source>
        <dbReference type="EMBL" id="PGH12597.1"/>
    </source>
</evidence>
<accession>A0A2B7XVS0</accession>
<proteinExistence type="predicted"/>
<protein>
    <submittedName>
        <fullName evidence="1">Uncharacterized protein</fullName>
    </submittedName>
</protein>
<comment type="caution">
    <text evidence="1">The sequence shown here is derived from an EMBL/GenBank/DDBJ whole genome shotgun (WGS) entry which is preliminary data.</text>
</comment>
<name>A0A2B7XVS0_POLH7</name>
<sequence length="147" mass="15757">MALKGAASRVLDPGKVRVHGGRGNPQQTNFGAGNIFLDSFGVELREMSREGGTWDRSGGGAGSIPDGVIGVMLSDPEDMATSTLATNKRIELPTSGIDFQHPDKAVGASHPNFGPSSWEHLVRTTKRSLVDPLTVERRWAMEGTTER</sequence>
<evidence type="ECO:0000313" key="2">
    <source>
        <dbReference type="Proteomes" id="UP000224634"/>
    </source>
</evidence>
<organism evidence="1 2">
    <name type="scientific">Polytolypa hystricis (strain UAMH7299)</name>
    <dbReference type="NCBI Taxonomy" id="1447883"/>
    <lineage>
        <taxon>Eukaryota</taxon>
        <taxon>Fungi</taxon>
        <taxon>Dikarya</taxon>
        <taxon>Ascomycota</taxon>
        <taxon>Pezizomycotina</taxon>
        <taxon>Eurotiomycetes</taxon>
        <taxon>Eurotiomycetidae</taxon>
        <taxon>Onygenales</taxon>
        <taxon>Onygenales incertae sedis</taxon>
        <taxon>Polytolypa</taxon>
    </lineage>
</organism>
<dbReference type="Proteomes" id="UP000224634">
    <property type="component" value="Unassembled WGS sequence"/>
</dbReference>
<reference evidence="1 2" key="1">
    <citation type="submission" date="2017-10" db="EMBL/GenBank/DDBJ databases">
        <title>Comparative genomics in systemic dimorphic fungi from Ajellomycetaceae.</title>
        <authorList>
            <person name="Munoz J.F."/>
            <person name="Mcewen J.G."/>
            <person name="Clay O.K."/>
            <person name="Cuomo C.A."/>
        </authorList>
    </citation>
    <scope>NUCLEOTIDE SEQUENCE [LARGE SCALE GENOMIC DNA]</scope>
    <source>
        <strain evidence="1 2">UAMH7299</strain>
    </source>
</reference>
<keyword evidence="2" id="KW-1185">Reference proteome</keyword>
<dbReference type="EMBL" id="PDNA01000115">
    <property type="protein sequence ID" value="PGH12597.1"/>
    <property type="molecule type" value="Genomic_DNA"/>
</dbReference>
<gene>
    <name evidence="1" type="ORF">AJ80_06655</name>
</gene>